<sequence>MDREFDEATYYAEEGDKVTSLASDVVGLLKGMNDAQSDVLARAGIKRLSPCADFIGDFAYYVSVHGLRLGVRFEHAWSGQPGMQRLVGVLSFAAIEKNEFKDEPYLLMRVESTGIVAIRELDNWQEMVPGHQPDVVVYRYAKSLLRSVQRRLRVISSD</sequence>
<proteinExistence type="predicted"/>
<evidence type="ECO:0000313" key="2">
    <source>
        <dbReference type="Proteomes" id="UP001058980"/>
    </source>
</evidence>
<dbReference type="Proteomes" id="UP001058980">
    <property type="component" value="Chromosome"/>
</dbReference>
<keyword evidence="2" id="KW-1185">Reference proteome</keyword>
<dbReference type="RefSeq" id="WP_257958874.1">
    <property type="nucleotide sequence ID" value="NZ_CP102780.1"/>
</dbReference>
<name>A0ABY5QF13_9BURK</name>
<accession>A0ABY5QF13</accession>
<evidence type="ECO:0000313" key="1">
    <source>
        <dbReference type="EMBL" id="UVA79401.1"/>
    </source>
</evidence>
<protein>
    <submittedName>
        <fullName evidence="1">Uncharacterized protein</fullName>
    </submittedName>
</protein>
<reference evidence="1" key="1">
    <citation type="submission" date="2022-08" db="EMBL/GenBank/DDBJ databases">
        <title>Multi-unit outbreak of Pandoraea commovens among non-cystic fibrosis intensive care patients from 2019 to 2021 in Berlin, Germany.</title>
        <authorList>
            <person name="Menzel P."/>
        </authorList>
    </citation>
    <scope>NUCLEOTIDE SEQUENCE</scope>
    <source>
        <strain evidence="1">LB-19-202-79</strain>
    </source>
</reference>
<dbReference type="EMBL" id="CP102780">
    <property type="protein sequence ID" value="UVA79401.1"/>
    <property type="molecule type" value="Genomic_DNA"/>
</dbReference>
<organism evidence="1 2">
    <name type="scientific">Pandoraea commovens</name>
    <dbReference type="NCBI Taxonomy" id="2508289"/>
    <lineage>
        <taxon>Bacteria</taxon>
        <taxon>Pseudomonadati</taxon>
        <taxon>Pseudomonadota</taxon>
        <taxon>Betaproteobacteria</taxon>
        <taxon>Burkholderiales</taxon>
        <taxon>Burkholderiaceae</taxon>
        <taxon>Pandoraea</taxon>
    </lineage>
</organism>
<gene>
    <name evidence="1" type="ORF">NTU39_26030</name>
</gene>